<sequence>MDKILGKTDMNEIKRESKSFEGVQQGVLIALLNSIGFSFEFRRPERYALKTVQYLIINDVYYEGKKLDFGRVINDYCEKQFKTEVKKEMSINQVKTVKRRKDLNRAALTFNWLVDYAEQNGFIVHKRSTKSSKKTLQMEKINEISAGGFIIVSQSQMNQIGKQMNQYIVSQFVKEMKSSTLQPYHPFSTSLMQTNKNQLQIVQAINQINSQVSSTTSIASIISNSNYSNASNNSHLSIGQNTSSVESQDVYETIELPQYRLQFAPIGPYVPYSYVY</sequence>
<gene>
    <name evidence="1" type="ORF">EIN_267460</name>
</gene>
<accession>A0A0A1UE06</accession>
<dbReference type="KEGG" id="eiv:EIN_267460"/>
<reference evidence="1 2" key="1">
    <citation type="submission" date="2012-10" db="EMBL/GenBank/DDBJ databases">
        <authorList>
            <person name="Zafar N."/>
            <person name="Inman J."/>
            <person name="Hall N."/>
            <person name="Lorenzi H."/>
            <person name="Caler E."/>
        </authorList>
    </citation>
    <scope>NUCLEOTIDE SEQUENCE [LARGE SCALE GENOMIC DNA]</scope>
    <source>
        <strain evidence="1 2">IP1</strain>
    </source>
</reference>
<proteinExistence type="predicted"/>
<dbReference type="Proteomes" id="UP000014680">
    <property type="component" value="Unassembled WGS sequence"/>
</dbReference>
<dbReference type="OMA" id="MNHIGKQ"/>
<evidence type="ECO:0000313" key="2">
    <source>
        <dbReference type="Proteomes" id="UP000014680"/>
    </source>
</evidence>
<keyword evidence="2" id="KW-1185">Reference proteome</keyword>
<dbReference type="RefSeq" id="XP_004257801.1">
    <property type="nucleotide sequence ID" value="XM_004257753.1"/>
</dbReference>
<dbReference type="VEuPathDB" id="AmoebaDB:EIN_267460"/>
<evidence type="ECO:0000313" key="1">
    <source>
        <dbReference type="EMBL" id="ELP91030.1"/>
    </source>
</evidence>
<organism evidence="1 2">
    <name type="scientific">Entamoeba invadens IP1</name>
    <dbReference type="NCBI Taxonomy" id="370355"/>
    <lineage>
        <taxon>Eukaryota</taxon>
        <taxon>Amoebozoa</taxon>
        <taxon>Evosea</taxon>
        <taxon>Archamoebae</taxon>
        <taxon>Mastigamoebida</taxon>
        <taxon>Entamoebidae</taxon>
        <taxon>Entamoeba</taxon>
    </lineage>
</organism>
<dbReference type="OrthoDB" id="27497at2759"/>
<dbReference type="GeneID" id="14890034"/>
<dbReference type="EMBL" id="KB206479">
    <property type="protein sequence ID" value="ELP91030.1"/>
    <property type="molecule type" value="Genomic_DNA"/>
</dbReference>
<dbReference type="AlphaFoldDB" id="A0A0A1UE06"/>
<protein>
    <submittedName>
        <fullName evidence="1">Uncharacterized protein</fullName>
    </submittedName>
</protein>
<name>A0A0A1UE06_ENTIV</name>